<keyword evidence="2" id="KW-1185">Reference proteome</keyword>
<gene>
    <name evidence="1" type="ORF">HPLM_LOCUS18646</name>
</gene>
<sequence length="42" mass="4862">MGHGSSFPQPCEDSRVVKTKFGYVMRIREVFRKVSAKNFEVI</sequence>
<evidence type="ECO:0000313" key="2">
    <source>
        <dbReference type="Proteomes" id="UP000268014"/>
    </source>
</evidence>
<organism evidence="3">
    <name type="scientific">Haemonchus placei</name>
    <name type="common">Barber's pole worm</name>
    <dbReference type="NCBI Taxonomy" id="6290"/>
    <lineage>
        <taxon>Eukaryota</taxon>
        <taxon>Metazoa</taxon>
        <taxon>Ecdysozoa</taxon>
        <taxon>Nematoda</taxon>
        <taxon>Chromadorea</taxon>
        <taxon>Rhabditida</taxon>
        <taxon>Rhabditina</taxon>
        <taxon>Rhabditomorpha</taxon>
        <taxon>Strongyloidea</taxon>
        <taxon>Trichostrongylidae</taxon>
        <taxon>Haemonchus</taxon>
    </lineage>
</organism>
<protein>
    <submittedName>
        <fullName evidence="3">Transposase</fullName>
    </submittedName>
</protein>
<evidence type="ECO:0000313" key="3">
    <source>
        <dbReference type="WBParaSite" id="HPLM_0001865401-mRNA-1"/>
    </source>
</evidence>
<name>A0A0N4X2R2_HAEPC</name>
<dbReference type="AlphaFoldDB" id="A0A0N4X2R2"/>
<reference evidence="3" key="1">
    <citation type="submission" date="2017-02" db="UniProtKB">
        <authorList>
            <consortium name="WormBaseParasite"/>
        </authorList>
    </citation>
    <scope>IDENTIFICATION</scope>
</reference>
<proteinExistence type="predicted"/>
<evidence type="ECO:0000313" key="1">
    <source>
        <dbReference type="EMBL" id="VDO72294.1"/>
    </source>
</evidence>
<reference evidence="1 2" key="2">
    <citation type="submission" date="2018-11" db="EMBL/GenBank/DDBJ databases">
        <authorList>
            <consortium name="Pathogen Informatics"/>
        </authorList>
    </citation>
    <scope>NUCLEOTIDE SEQUENCE [LARGE SCALE GENOMIC DNA]</scope>
    <source>
        <strain evidence="1 2">MHpl1</strain>
    </source>
</reference>
<dbReference type="EMBL" id="UZAF01020710">
    <property type="protein sequence ID" value="VDO72294.1"/>
    <property type="molecule type" value="Genomic_DNA"/>
</dbReference>
<accession>A0A0N4X2R2</accession>
<dbReference type="WBParaSite" id="HPLM_0001865401-mRNA-1">
    <property type="protein sequence ID" value="HPLM_0001865401-mRNA-1"/>
    <property type="gene ID" value="HPLM_0001865401"/>
</dbReference>
<dbReference type="Proteomes" id="UP000268014">
    <property type="component" value="Unassembled WGS sequence"/>
</dbReference>